<evidence type="ECO:0000256" key="4">
    <source>
        <dbReference type="ARBA" id="ARBA00022989"/>
    </source>
</evidence>
<keyword evidence="9" id="KW-0378">Hydrolase</keyword>
<evidence type="ECO:0000256" key="2">
    <source>
        <dbReference type="ARBA" id="ARBA00022475"/>
    </source>
</evidence>
<proteinExistence type="inferred from homology"/>
<evidence type="ECO:0000313" key="10">
    <source>
        <dbReference type="Proteomes" id="UP000048179"/>
    </source>
</evidence>
<accession>A0A2P0A1K2</accession>
<protein>
    <submittedName>
        <fullName evidence="9">Efflux ABC transporter permeae</fullName>
        <ecNumber evidence="9">3.6.3.-</ecNumber>
    </submittedName>
</protein>
<dbReference type="Pfam" id="PF02687">
    <property type="entry name" value="FtsX"/>
    <property type="match status" value="1"/>
</dbReference>
<dbReference type="InterPro" id="IPR050250">
    <property type="entry name" value="Macrolide_Exporter_MacB"/>
</dbReference>
<evidence type="ECO:0000259" key="8">
    <source>
        <dbReference type="Pfam" id="PF02687"/>
    </source>
</evidence>
<comment type="subcellular location">
    <subcellularLocation>
        <location evidence="1">Cell membrane</location>
        <topology evidence="1">Multi-pass membrane protein</topology>
    </subcellularLocation>
</comment>
<feature type="transmembrane region" description="Helical" evidence="7">
    <location>
        <begin position="34"/>
        <end position="58"/>
    </location>
</feature>
<dbReference type="EC" id="3.6.3.-" evidence="9"/>
<evidence type="ECO:0000256" key="7">
    <source>
        <dbReference type="SAM" id="Phobius"/>
    </source>
</evidence>
<gene>
    <name evidence="9" type="primary">macB_5</name>
    <name evidence="9" type="ORF">ERS020247_01662</name>
</gene>
<sequence>MVKSLKKSKNKGLSLKNKFKLSLNNFLERKWRNLLIALATSIGFVGVLISFGLGNALISMIDENTNGGQIPSQVQIALNTKNVGRGFLNQDDKNYITDTVGKEAIKYLESPFGMIMSNITIDGQEMDLSQTMPSYAQVVSLYEDTSISVSSNEADKVLVGSLYTDANEQGLTIPSSLLKNWNEQTGKNLTASDIIGKSVSASIVENDAEASKTAQFQTKIVRVINDEDDLEDSNSFMPSHQMETILKEAGFTKAVSYFILELKDPSQTKAITEELQKNKKYTVLSQQKVLDIVITFIRVIQGLLIVLSSQAIVVAAVMIGIIIYINIMQRSKEIGVMKAVGYQNRDVKGIFIYEAIWIVGIALLLAFLVAQGVGSLANAVVNHFYPSITKVFELNLLSVLGTLAFALLLGYVSAYFPARKISKMDPVESLRYE</sequence>
<feature type="transmembrane region" description="Helical" evidence="7">
    <location>
        <begin position="349"/>
        <end position="374"/>
    </location>
</feature>
<feature type="domain" description="ABC3 transporter permease C-terminal" evidence="8">
    <location>
        <begin position="306"/>
        <end position="426"/>
    </location>
</feature>
<dbReference type="GO" id="GO:0005886">
    <property type="term" value="C:plasma membrane"/>
    <property type="evidence" value="ECO:0007669"/>
    <property type="project" value="UniProtKB-SubCell"/>
</dbReference>
<evidence type="ECO:0000256" key="5">
    <source>
        <dbReference type="ARBA" id="ARBA00023136"/>
    </source>
</evidence>
<dbReference type="PANTHER" id="PTHR30572">
    <property type="entry name" value="MEMBRANE COMPONENT OF TRANSPORTER-RELATED"/>
    <property type="match status" value="1"/>
</dbReference>
<dbReference type="InterPro" id="IPR003838">
    <property type="entry name" value="ABC3_permease_C"/>
</dbReference>
<feature type="transmembrane region" description="Helical" evidence="7">
    <location>
        <begin position="303"/>
        <end position="328"/>
    </location>
</feature>
<evidence type="ECO:0000313" key="9">
    <source>
        <dbReference type="EMBL" id="CEY64415.1"/>
    </source>
</evidence>
<reference evidence="9 10" key="1">
    <citation type="submission" date="2015-03" db="EMBL/GenBank/DDBJ databases">
        <authorList>
            <consortium name="Pathogen Informatics"/>
        </authorList>
    </citation>
    <scope>NUCLEOTIDE SEQUENCE [LARGE SCALE GENOMIC DNA]</scope>
    <source>
        <strain evidence="9 10">SMRU737</strain>
    </source>
</reference>
<evidence type="ECO:0000256" key="6">
    <source>
        <dbReference type="ARBA" id="ARBA00038076"/>
    </source>
</evidence>
<organism evidence="9 10">
    <name type="scientific">Streptococcus pseudopneumoniae</name>
    <dbReference type="NCBI Taxonomy" id="257758"/>
    <lineage>
        <taxon>Bacteria</taxon>
        <taxon>Bacillati</taxon>
        <taxon>Bacillota</taxon>
        <taxon>Bacilli</taxon>
        <taxon>Lactobacillales</taxon>
        <taxon>Streptococcaceae</taxon>
        <taxon>Streptococcus</taxon>
    </lineage>
</organism>
<dbReference type="RefSeq" id="WP_181949284.1">
    <property type="nucleotide sequence ID" value="NZ_CFGT01000021.1"/>
</dbReference>
<keyword evidence="5 7" id="KW-0472">Membrane</keyword>
<evidence type="ECO:0000256" key="3">
    <source>
        <dbReference type="ARBA" id="ARBA00022692"/>
    </source>
</evidence>
<dbReference type="GO" id="GO:0016787">
    <property type="term" value="F:hydrolase activity"/>
    <property type="evidence" value="ECO:0007669"/>
    <property type="project" value="UniProtKB-KW"/>
</dbReference>
<dbReference type="Proteomes" id="UP000048179">
    <property type="component" value="Unassembled WGS sequence"/>
</dbReference>
<keyword evidence="3 7" id="KW-0812">Transmembrane</keyword>
<dbReference type="GO" id="GO:0022857">
    <property type="term" value="F:transmembrane transporter activity"/>
    <property type="evidence" value="ECO:0007669"/>
    <property type="project" value="TreeGrafter"/>
</dbReference>
<comment type="similarity">
    <text evidence="6">Belongs to the ABC-4 integral membrane protein family.</text>
</comment>
<name>A0A2P0A1K2_9STRE</name>
<dbReference type="EMBL" id="CFGT01000021">
    <property type="protein sequence ID" value="CEY64415.1"/>
    <property type="molecule type" value="Genomic_DNA"/>
</dbReference>
<keyword evidence="2" id="KW-1003">Cell membrane</keyword>
<evidence type="ECO:0000256" key="1">
    <source>
        <dbReference type="ARBA" id="ARBA00004651"/>
    </source>
</evidence>
<feature type="transmembrane region" description="Helical" evidence="7">
    <location>
        <begin position="394"/>
        <end position="416"/>
    </location>
</feature>
<dbReference type="AlphaFoldDB" id="A0A2P0A1K2"/>
<keyword evidence="4 7" id="KW-1133">Transmembrane helix</keyword>
<dbReference type="PANTHER" id="PTHR30572:SF4">
    <property type="entry name" value="ABC TRANSPORTER PERMEASE YTRF"/>
    <property type="match status" value="1"/>
</dbReference>